<dbReference type="Pfam" id="PF00698">
    <property type="entry name" value="Acyl_transf_1"/>
    <property type="match status" value="1"/>
</dbReference>
<accession>A0A2T3J2F8</accession>
<evidence type="ECO:0000313" key="7">
    <source>
        <dbReference type="Proteomes" id="UP000241222"/>
    </source>
</evidence>
<dbReference type="EC" id="2.3.1.39" evidence="1"/>
<evidence type="ECO:0000259" key="5">
    <source>
        <dbReference type="SMART" id="SM00827"/>
    </source>
</evidence>
<reference evidence="6 7" key="1">
    <citation type="submission" date="2018-03" db="EMBL/GenBank/DDBJ databases">
        <title>Whole genome sequencing of Histamine producing bacteria.</title>
        <authorList>
            <person name="Butler K."/>
        </authorList>
    </citation>
    <scope>NUCLEOTIDE SEQUENCE [LARGE SCALE GENOMIC DNA]</scope>
    <source>
        <strain evidence="6 7">JCM 13586</strain>
    </source>
</reference>
<dbReference type="RefSeq" id="WP_107346837.1">
    <property type="nucleotide sequence ID" value="NZ_PYMH01000001.1"/>
</dbReference>
<dbReference type="InterPro" id="IPR016035">
    <property type="entry name" value="Acyl_Trfase/lysoPLipase"/>
</dbReference>
<dbReference type="NCBIfam" id="TIGR00128">
    <property type="entry name" value="fabD"/>
    <property type="match status" value="1"/>
</dbReference>
<dbReference type="Proteomes" id="UP000241222">
    <property type="component" value="Unassembled WGS sequence"/>
</dbReference>
<comment type="caution">
    <text evidence="6">The sequence shown here is derived from an EMBL/GenBank/DDBJ whole genome shotgun (WGS) entry which is preliminary data.</text>
</comment>
<dbReference type="CDD" id="cd04742">
    <property type="entry name" value="NPD_FabD"/>
    <property type="match status" value="1"/>
</dbReference>
<evidence type="ECO:0000256" key="3">
    <source>
        <dbReference type="ARBA" id="ARBA00023315"/>
    </source>
</evidence>
<evidence type="ECO:0000256" key="4">
    <source>
        <dbReference type="ARBA" id="ARBA00048462"/>
    </source>
</evidence>
<dbReference type="PANTHER" id="PTHR42681:SF1">
    <property type="entry name" value="MALONYL-COA-ACYL CARRIER PROTEIN TRANSACYLASE, MITOCHONDRIAL"/>
    <property type="match status" value="1"/>
</dbReference>
<dbReference type="InterPro" id="IPR050858">
    <property type="entry name" value="Mal-CoA-ACP_Trans/PKS_FabD"/>
</dbReference>
<comment type="catalytic activity">
    <reaction evidence="4">
        <text>holo-[ACP] + malonyl-CoA = malonyl-[ACP] + CoA</text>
        <dbReference type="Rhea" id="RHEA:41792"/>
        <dbReference type="Rhea" id="RHEA-COMP:9623"/>
        <dbReference type="Rhea" id="RHEA-COMP:9685"/>
        <dbReference type="ChEBI" id="CHEBI:57287"/>
        <dbReference type="ChEBI" id="CHEBI:57384"/>
        <dbReference type="ChEBI" id="CHEBI:64479"/>
        <dbReference type="ChEBI" id="CHEBI:78449"/>
        <dbReference type="EC" id="2.3.1.39"/>
    </reaction>
</comment>
<dbReference type="NCBIfam" id="TIGR02814">
    <property type="entry name" value="pfaD_fam"/>
    <property type="match status" value="1"/>
</dbReference>
<dbReference type="GO" id="GO:0006633">
    <property type="term" value="P:fatty acid biosynthetic process"/>
    <property type="evidence" value="ECO:0007669"/>
    <property type="project" value="TreeGrafter"/>
</dbReference>
<dbReference type="SUPFAM" id="SSF52151">
    <property type="entry name" value="FabD/lysophospholipase-like"/>
    <property type="match status" value="1"/>
</dbReference>
<dbReference type="Gene3D" id="3.30.70.250">
    <property type="entry name" value="Malonyl-CoA ACP transacylase, ACP-binding"/>
    <property type="match status" value="1"/>
</dbReference>
<dbReference type="InterPro" id="IPR014043">
    <property type="entry name" value="Acyl_transferase_dom"/>
</dbReference>
<name>A0A2T3J2F8_9GAMM</name>
<proteinExistence type="predicted"/>
<dbReference type="InterPro" id="IPR001227">
    <property type="entry name" value="Ac_transferase_dom_sf"/>
</dbReference>
<dbReference type="InterPro" id="IPR004410">
    <property type="entry name" value="Malonyl_CoA-ACP_transAc_FabD"/>
</dbReference>
<evidence type="ECO:0000256" key="1">
    <source>
        <dbReference type="ARBA" id="ARBA00013258"/>
    </source>
</evidence>
<keyword evidence="7" id="KW-1185">Reference proteome</keyword>
<dbReference type="SUPFAM" id="SSF51412">
    <property type="entry name" value="Inosine monophosphate dehydrogenase (IMPDH)"/>
    <property type="match status" value="1"/>
</dbReference>
<evidence type="ECO:0000256" key="2">
    <source>
        <dbReference type="ARBA" id="ARBA00022679"/>
    </source>
</evidence>
<evidence type="ECO:0000313" key="6">
    <source>
        <dbReference type="EMBL" id="PSU35481.1"/>
    </source>
</evidence>
<dbReference type="GO" id="GO:0005829">
    <property type="term" value="C:cytosol"/>
    <property type="evidence" value="ECO:0007669"/>
    <property type="project" value="TreeGrafter"/>
</dbReference>
<feature type="domain" description="Malonyl-CoA:ACP transacylase (MAT)" evidence="5">
    <location>
        <begin position="5"/>
        <end position="286"/>
    </location>
</feature>
<dbReference type="PANTHER" id="PTHR42681">
    <property type="entry name" value="MALONYL-COA-ACYL CARRIER PROTEIN TRANSACYLASE, MITOCHONDRIAL"/>
    <property type="match status" value="1"/>
</dbReference>
<dbReference type="Gene3D" id="3.40.366.10">
    <property type="entry name" value="Malonyl-Coenzyme A Acyl Carrier Protein, domain 2"/>
    <property type="match status" value="1"/>
</dbReference>
<sequence>MKCVIFPGQGSQFLGMGKDLFDKFPEEVELYNSILGYSLKELCLSDPKQQLKQTNYTQPSIFAVNHLSYLEYLKENDAPDYLAGHSLGEYNALLASQVFDFETGLRLVKRRGELMANATEGGMAAVLGMPLAKIVELIEKHSLNDIEIANINTDLQVVISGKKKAIEESAELFTSNGARYVVLPVSGAFHSTLMQESKITFQSFLTEYTFSKPQIPVISNITARPYKEIAIDKTLSEQITSSVKWSESVQFMMFKGVNGFEEIGPGKVLTSLVSQIKNNAVGLDLYFDEDEEKKESEIQYRSELPETKPKANVASDSGKLLLELTPNQLGSPKFLERYNVKYPYVSGSMYRGIASKEMVVAMGLNGFIGFLGTGGLSDSVIEESIVFIKDQLGSSHPFGVNLLHNEDNPDYENKMVELYLKHDIRNIEASAFITISEALVLYRLKGVSRFLDGSIRIRNHILAKVSRPEIAELFLRPAPKDIVDNLVSTGKLTKEEGELSTHVSLAGEICIEADSGGHTDAGNLCVLLPAIKYLEDRISRKYNYSEKILVGAAGGIGTPSAAAAAFILGADFILTGSINQCSIEAAISEEVKDILETINVQDTAYAPAGDMFEMGAKVQVLKKGVLFPYRANKLYNLYKEHNGIDDIDKLILTQLEKRFFKKTLDEVWAEISTYLIQGKKEELEMAERSPKYKMALIFKWYFNYSTKIALSGSVDDKVNYQVHCGPSLGAFNEWVSGTGLSSWRNRNVHVMAQKILKETCLLLKEQIKAMSSKSEQY</sequence>
<keyword evidence="2 6" id="KW-0808">Transferase</keyword>
<dbReference type="InterPro" id="IPR016036">
    <property type="entry name" value="Malonyl_transacylase_ACP-bd"/>
</dbReference>
<dbReference type="GO" id="GO:0004314">
    <property type="term" value="F:[acyl-carrier-protein] S-malonyltransferase activity"/>
    <property type="evidence" value="ECO:0007669"/>
    <property type="project" value="UniProtKB-EC"/>
</dbReference>
<dbReference type="Gene3D" id="3.20.20.70">
    <property type="entry name" value="Aldolase class I"/>
    <property type="match status" value="1"/>
</dbReference>
<dbReference type="EMBL" id="PYMH01000001">
    <property type="protein sequence ID" value="PSU35481.1"/>
    <property type="molecule type" value="Genomic_DNA"/>
</dbReference>
<dbReference type="Pfam" id="PF21607">
    <property type="entry name" value="FabD_helical_ins"/>
    <property type="match status" value="1"/>
</dbReference>
<protein>
    <recommendedName>
        <fullName evidence="1">[acyl-carrier-protein] S-malonyltransferase</fullName>
        <ecNumber evidence="1">2.3.1.39</ecNumber>
    </recommendedName>
</protein>
<dbReference type="AlphaFoldDB" id="A0A2T3J2F8"/>
<dbReference type="InterPro" id="IPR014179">
    <property type="entry name" value="PfaD-like_TIM-barrel"/>
</dbReference>
<dbReference type="SUPFAM" id="SSF55048">
    <property type="entry name" value="Probable ACP-binding domain of malonyl-CoA ACP transacylase"/>
    <property type="match status" value="1"/>
</dbReference>
<gene>
    <name evidence="6" type="primary">fabD</name>
    <name evidence="6" type="ORF">C9I99_00200</name>
</gene>
<dbReference type="InterPro" id="IPR013785">
    <property type="entry name" value="Aldolase_TIM"/>
</dbReference>
<dbReference type="SMART" id="SM00827">
    <property type="entry name" value="PKS_AT"/>
    <property type="match status" value="1"/>
</dbReference>
<keyword evidence="3" id="KW-0012">Acyltransferase</keyword>
<dbReference type="InterPro" id="IPR049489">
    <property type="entry name" value="FabD-like_helical_ins"/>
</dbReference>
<dbReference type="OrthoDB" id="9808564at2"/>
<organism evidence="6 7">
    <name type="scientific">Photobacterium lutimaris</name>
    <dbReference type="NCBI Taxonomy" id="388278"/>
    <lineage>
        <taxon>Bacteria</taxon>
        <taxon>Pseudomonadati</taxon>
        <taxon>Pseudomonadota</taxon>
        <taxon>Gammaproteobacteria</taxon>
        <taxon>Vibrionales</taxon>
        <taxon>Vibrionaceae</taxon>
        <taxon>Photobacterium</taxon>
    </lineage>
</organism>